<evidence type="ECO:0000256" key="4">
    <source>
        <dbReference type="ARBA" id="ARBA00022741"/>
    </source>
</evidence>
<comment type="caution">
    <text evidence="13">The sequence shown here is derived from an EMBL/GenBank/DDBJ whole genome shotgun (WGS) entry which is preliminary data.</text>
</comment>
<dbReference type="PROSITE" id="PS50893">
    <property type="entry name" value="ABC_TRANSPORTER_2"/>
    <property type="match status" value="2"/>
</dbReference>
<feature type="compositionally biased region" description="Polar residues" evidence="9">
    <location>
        <begin position="698"/>
        <end position="726"/>
    </location>
</feature>
<dbReference type="Gene3D" id="3.40.50.300">
    <property type="entry name" value="P-loop containing nucleotide triphosphate hydrolases"/>
    <property type="match status" value="2"/>
</dbReference>
<feature type="compositionally biased region" description="Basic and acidic residues" evidence="9">
    <location>
        <begin position="20"/>
        <end position="31"/>
    </location>
</feature>
<feature type="transmembrane region" description="Helical" evidence="10">
    <location>
        <begin position="174"/>
        <end position="192"/>
    </location>
</feature>
<dbReference type="CDD" id="cd18577">
    <property type="entry name" value="ABC_6TM_Pgp_ABCB1_D1_like"/>
    <property type="match status" value="1"/>
</dbReference>
<dbReference type="GO" id="GO:0005737">
    <property type="term" value="C:cytoplasm"/>
    <property type="evidence" value="ECO:0007669"/>
    <property type="project" value="UniProtKB-ARBA"/>
</dbReference>
<dbReference type="InterPro" id="IPR027417">
    <property type="entry name" value="P-loop_NTPase"/>
</dbReference>
<feature type="domain" description="ABC transmembrane type-1" evidence="12">
    <location>
        <begin position="57"/>
        <end position="315"/>
    </location>
</feature>
<evidence type="ECO:0000256" key="5">
    <source>
        <dbReference type="ARBA" id="ARBA00022840"/>
    </source>
</evidence>
<evidence type="ECO:0000256" key="1">
    <source>
        <dbReference type="ARBA" id="ARBA00004141"/>
    </source>
</evidence>
<dbReference type="InterPro" id="IPR017871">
    <property type="entry name" value="ABC_transporter-like_CS"/>
</dbReference>
<dbReference type="CDD" id="cd18578">
    <property type="entry name" value="ABC_6TM_Pgp_ABCB1_D2_like"/>
    <property type="match status" value="1"/>
</dbReference>
<feature type="domain" description="ABC transmembrane type-1" evidence="12">
    <location>
        <begin position="762"/>
        <end position="1047"/>
    </location>
</feature>
<feature type="region of interest" description="Disordered" evidence="9">
    <location>
        <begin position="650"/>
        <end position="681"/>
    </location>
</feature>
<dbReference type="SMART" id="SM00382">
    <property type="entry name" value="AAA"/>
    <property type="match status" value="2"/>
</dbReference>
<dbReference type="RefSeq" id="XP_020116645.1">
    <property type="nucleotide sequence ID" value="XM_020263171.1"/>
</dbReference>
<evidence type="ECO:0000259" key="11">
    <source>
        <dbReference type="PROSITE" id="PS50893"/>
    </source>
</evidence>
<dbReference type="Pfam" id="PF00005">
    <property type="entry name" value="ABC_tran"/>
    <property type="match status" value="2"/>
</dbReference>
<dbReference type="FunFam" id="3.40.50.300:FF:003218">
    <property type="entry name" value="ABC a-pheromone efflux pump AtrD"/>
    <property type="match status" value="1"/>
</dbReference>
<dbReference type="InterPro" id="IPR011527">
    <property type="entry name" value="ABC1_TM_dom"/>
</dbReference>
<dbReference type="PANTHER" id="PTHR43394:SF1">
    <property type="entry name" value="ATP-BINDING CASSETTE SUB-FAMILY B MEMBER 10, MITOCHONDRIAL"/>
    <property type="match status" value="1"/>
</dbReference>
<dbReference type="InterPro" id="IPR039421">
    <property type="entry name" value="Type_1_exporter"/>
</dbReference>
<dbReference type="Gene3D" id="1.20.1560.10">
    <property type="entry name" value="ABC transporter type 1, transmembrane domain"/>
    <property type="match status" value="3"/>
</dbReference>
<dbReference type="SUPFAM" id="SSF90123">
    <property type="entry name" value="ABC transporter transmembrane region"/>
    <property type="match status" value="2"/>
</dbReference>
<dbReference type="PANTHER" id="PTHR43394">
    <property type="entry name" value="ATP-DEPENDENT PERMEASE MDL1, MITOCHONDRIAL"/>
    <property type="match status" value="1"/>
</dbReference>
<organism evidence="13 14">
    <name type="scientific">Talaromyces atroroseus</name>
    <dbReference type="NCBI Taxonomy" id="1441469"/>
    <lineage>
        <taxon>Eukaryota</taxon>
        <taxon>Fungi</taxon>
        <taxon>Dikarya</taxon>
        <taxon>Ascomycota</taxon>
        <taxon>Pezizomycotina</taxon>
        <taxon>Eurotiomycetes</taxon>
        <taxon>Eurotiomycetidae</taxon>
        <taxon>Eurotiales</taxon>
        <taxon>Trichocomaceae</taxon>
        <taxon>Talaromyces</taxon>
        <taxon>Talaromyces sect. Trachyspermi</taxon>
    </lineage>
</organism>
<name>A0A225AES1_TALAT</name>
<proteinExistence type="predicted"/>
<dbReference type="InterPro" id="IPR003439">
    <property type="entry name" value="ABC_transporter-like_ATP-bd"/>
</dbReference>
<keyword evidence="6 10" id="KW-1133">Transmembrane helix</keyword>
<evidence type="ECO:0000256" key="8">
    <source>
        <dbReference type="ARBA" id="ARBA00049740"/>
    </source>
</evidence>
<keyword evidence="14" id="KW-1185">Reference proteome</keyword>
<evidence type="ECO:0000256" key="7">
    <source>
        <dbReference type="ARBA" id="ARBA00023136"/>
    </source>
</evidence>
<dbReference type="InterPro" id="IPR036640">
    <property type="entry name" value="ABC1_TM_sf"/>
</dbReference>
<evidence type="ECO:0000256" key="6">
    <source>
        <dbReference type="ARBA" id="ARBA00022989"/>
    </source>
</evidence>
<dbReference type="GO" id="GO:0016020">
    <property type="term" value="C:membrane"/>
    <property type="evidence" value="ECO:0007669"/>
    <property type="project" value="UniProtKB-SubCell"/>
</dbReference>
<feature type="transmembrane region" description="Helical" evidence="10">
    <location>
        <begin position="757"/>
        <end position="781"/>
    </location>
</feature>
<feature type="transmembrane region" description="Helical" evidence="10">
    <location>
        <begin position="50"/>
        <end position="77"/>
    </location>
</feature>
<feature type="region of interest" description="Disordered" evidence="9">
    <location>
        <begin position="1"/>
        <end position="33"/>
    </location>
</feature>
<dbReference type="Pfam" id="PF00664">
    <property type="entry name" value="ABC_membrane"/>
    <property type="match status" value="2"/>
</dbReference>
<keyword evidence="2" id="KW-0813">Transport</keyword>
<evidence type="ECO:0000256" key="10">
    <source>
        <dbReference type="SAM" id="Phobius"/>
    </source>
</evidence>
<feature type="transmembrane region" description="Helical" evidence="10">
    <location>
        <begin position="1021"/>
        <end position="1042"/>
    </location>
</feature>
<keyword evidence="7 10" id="KW-0472">Membrane</keyword>
<evidence type="ECO:0000259" key="12">
    <source>
        <dbReference type="PROSITE" id="PS50929"/>
    </source>
</evidence>
<dbReference type="GO" id="GO:0015421">
    <property type="term" value="F:ABC-type oligopeptide transporter activity"/>
    <property type="evidence" value="ECO:0007669"/>
    <property type="project" value="TreeGrafter"/>
</dbReference>
<feature type="region of interest" description="Disordered" evidence="9">
    <location>
        <begin position="698"/>
        <end position="728"/>
    </location>
</feature>
<feature type="transmembrane region" description="Helical" evidence="10">
    <location>
        <begin position="105"/>
        <end position="129"/>
    </location>
</feature>
<feature type="domain" description="ABC transporter" evidence="11">
    <location>
        <begin position="352"/>
        <end position="591"/>
    </location>
</feature>
<gene>
    <name evidence="13" type="ORF">UA08_08266</name>
</gene>
<dbReference type="SUPFAM" id="SSF52540">
    <property type="entry name" value="P-loop containing nucleoside triphosphate hydrolases"/>
    <property type="match status" value="2"/>
</dbReference>
<dbReference type="GO" id="GO:0005524">
    <property type="term" value="F:ATP binding"/>
    <property type="evidence" value="ECO:0007669"/>
    <property type="project" value="UniProtKB-KW"/>
</dbReference>
<dbReference type="EMBL" id="LFMY01000014">
    <property type="protein sequence ID" value="OKL56524.1"/>
    <property type="molecule type" value="Genomic_DNA"/>
</dbReference>
<dbReference type="InterPro" id="IPR003593">
    <property type="entry name" value="AAA+_ATPase"/>
</dbReference>
<dbReference type="PROSITE" id="PS50929">
    <property type="entry name" value="ABC_TM1F"/>
    <property type="match status" value="2"/>
</dbReference>
<evidence type="ECO:0000256" key="9">
    <source>
        <dbReference type="SAM" id="MobiDB-lite"/>
    </source>
</evidence>
<dbReference type="STRING" id="1441469.A0A225AES1"/>
<evidence type="ECO:0000313" key="14">
    <source>
        <dbReference type="Proteomes" id="UP000214365"/>
    </source>
</evidence>
<feature type="transmembrane region" description="Helical" evidence="10">
    <location>
        <begin position="801"/>
        <end position="824"/>
    </location>
</feature>
<feature type="transmembrane region" description="Helical" evidence="10">
    <location>
        <begin position="150"/>
        <end position="168"/>
    </location>
</feature>
<evidence type="ECO:0000256" key="3">
    <source>
        <dbReference type="ARBA" id="ARBA00022692"/>
    </source>
</evidence>
<feature type="domain" description="ABC transporter" evidence="11">
    <location>
        <begin position="1082"/>
        <end position="1334"/>
    </location>
</feature>
<keyword evidence="3 10" id="KW-0812">Transmembrane</keyword>
<reference evidence="13 14" key="1">
    <citation type="submission" date="2015-06" db="EMBL/GenBank/DDBJ databases">
        <title>Talaromyces atroroseus IBT 11181 draft genome.</title>
        <authorList>
            <person name="Rasmussen K.B."/>
            <person name="Rasmussen S."/>
            <person name="Petersen B."/>
            <person name="Sicheritz-Ponten T."/>
            <person name="Mortensen U.H."/>
            <person name="Thrane U."/>
        </authorList>
    </citation>
    <scope>NUCLEOTIDE SEQUENCE [LARGE SCALE GENOMIC DNA]</scope>
    <source>
        <strain evidence="13 14">IBT 11181</strain>
    </source>
</reference>
<feature type="transmembrane region" description="Helical" evidence="10">
    <location>
        <begin position="987"/>
        <end position="1009"/>
    </location>
</feature>
<evidence type="ECO:0000313" key="13">
    <source>
        <dbReference type="EMBL" id="OKL56524.1"/>
    </source>
</evidence>
<sequence length="1340" mass="147818">MTDSFDSGVSPERPPSLESTARESNHDENGDSKTTLLRTSWRSLFRFTTLLHLPALLTAILLTLAAGVIRVVFALYLGKLFQILSQFGNGAITGTQLLEQARAKVFIFLILGGLTWLLSSCFLLCWIVFAELQSRQLRELQIATAQPLGFFLLHAVRIISAVILAFIISWRVTLVTMAGIPVSFVVITFTSARMAPIMKAQQSELSEASKLTYDAFKSIDIVKCLNGQASTYAQMTARIRSAARYYMKLAVLLSVQVAVPRFMSFLMFVQGFWYGSTLVQVGELTPGDVLTTFWACLIVTQSVSQIVHQSAALERGKIAGEKLIEYVHVPDMDISRTRIQSDRYPDLQTEDIVLKDVTFAYPPRLDRPVLKSLNVSFSAGRTTFIVGRSGAGKSTLINLLLQFYSPTSGGILVGDTPFQAIDTSWVRHNITFVQQNSYLFNETLWDNIAFGCRNPRSVSSDQMEMCIEMANLQETVNNLPNGLETNVGLRGNLLSGGQKQRAAISRARMKNSAVLILDEFTSALDFDNRSTVMEAVRKWREGMTTIIITHDTSNILDDDFVYVLEEGKVAASGLKKDLVKGDQRLDFAEATSPNNLLSSHGLLDDDSIIQSEQSGNSLGEMWLASFEGSEGKTGITVAALVGKKNTSSLHEHEEIFSSPSSQSSPETQKPPAAARRKSGAAHVRFPSVNSNELVHSLYKSQTTNTTTNRAMSESRGQNRRYTGESSQSEKADILPTTLPVHKTLLTIPSILNLRQKILLTTAMVLATLHACVTPIFSYLLSRLFDSFYTADQSKASSVARTFSISIVTLAVVDGLMTFVMHYLFEYCSQTWMDELRSRSMHRILAQPCSWFERKEHSPLQLTICLDQHAEEIRNLAGRFGSSLVISIITAVVAIVWSFSLKWQLTTVSLACAPVWYGVSKGLEIVNKRWERLTNDVNEEISDVFSEAFTDVQTVKAFTLENHFRSKLSIMLRRGLAVGFKRGFYSGIFYGLAESVIIFASALLIYYAAVLAAPKAESISSIMSVLTMILFSLGYAVSVMSWIPQVNSANDTATRLIKLSQVPYGSFSHEDSGKLRVFEPVPIEFHNLHFHYPSRPEARVLRDFSLKIPENSCTAIIGSSGSGKSTIIALLLGLYACPDPAPGEDVTIAPLTLGGVDIRQVHMPTLRSLIGYVPQQPKLFADTIRANITYGLDAYSRFNSIKNVEAAAAAAGIADFIHSLPEGYSTLVGEGGLSLSGGQAQRLVIARALVRHPRILILDEPTSNLDAESAEIIRRSVKRLLAARQGLTVLLVTHSQDMMEIADNVVVIDRGAAVEQGPYLNMWNRVHGSGLREMLDMDVTT</sequence>
<accession>A0A225AES1</accession>
<evidence type="ECO:0000256" key="2">
    <source>
        <dbReference type="ARBA" id="ARBA00022448"/>
    </source>
</evidence>
<dbReference type="GO" id="GO:0016887">
    <property type="term" value="F:ATP hydrolysis activity"/>
    <property type="evidence" value="ECO:0007669"/>
    <property type="project" value="InterPro"/>
</dbReference>
<feature type="transmembrane region" description="Helical" evidence="10">
    <location>
        <begin position="245"/>
        <end position="269"/>
    </location>
</feature>
<keyword evidence="5" id="KW-0067">ATP-binding</keyword>
<dbReference type="PROSITE" id="PS00211">
    <property type="entry name" value="ABC_TRANSPORTER_1"/>
    <property type="match status" value="1"/>
</dbReference>
<protein>
    <recommendedName>
        <fullName evidence="8">ABC multidrug transporter MDR2</fullName>
    </recommendedName>
</protein>
<feature type="transmembrane region" description="Helical" evidence="10">
    <location>
        <begin position="879"/>
        <end position="899"/>
    </location>
</feature>
<dbReference type="OrthoDB" id="6500128at2759"/>
<keyword evidence="4" id="KW-0547">Nucleotide-binding</keyword>
<comment type="subcellular location">
    <subcellularLocation>
        <location evidence="1">Membrane</location>
        <topology evidence="1">Multi-pass membrane protein</topology>
    </subcellularLocation>
</comment>
<dbReference type="Proteomes" id="UP000214365">
    <property type="component" value="Unassembled WGS sequence"/>
</dbReference>
<dbReference type="GeneID" id="31008022"/>
<dbReference type="FunFam" id="3.40.50.300:FF:000604">
    <property type="entry name" value="ABC transporter B family member 28"/>
    <property type="match status" value="1"/>
</dbReference>